<dbReference type="PANTHER" id="PTHR34997">
    <property type="entry name" value="AM15"/>
    <property type="match status" value="1"/>
</dbReference>
<evidence type="ECO:0000313" key="6">
    <source>
        <dbReference type="Proteomes" id="UP000799779"/>
    </source>
</evidence>
<name>A0A6A5WQB8_9PLEO</name>
<dbReference type="InterPro" id="IPR036779">
    <property type="entry name" value="LysM_dom_sf"/>
</dbReference>
<dbReference type="EMBL" id="ML977569">
    <property type="protein sequence ID" value="KAF2004070.1"/>
    <property type="molecule type" value="Genomic_DNA"/>
</dbReference>
<feature type="domain" description="LysM" evidence="4">
    <location>
        <begin position="326"/>
        <end position="372"/>
    </location>
</feature>
<feature type="domain" description="LysM" evidence="4">
    <location>
        <begin position="55"/>
        <end position="102"/>
    </location>
</feature>
<keyword evidence="1" id="KW-0147">Chitin-binding</keyword>
<dbReference type="OrthoDB" id="5985073at2759"/>
<keyword evidence="6" id="KW-1185">Reference proteome</keyword>
<dbReference type="GO" id="GO:0008061">
    <property type="term" value="F:chitin binding"/>
    <property type="evidence" value="ECO:0007669"/>
    <property type="project" value="UniProtKB-KW"/>
</dbReference>
<proteinExistence type="predicted"/>
<dbReference type="SMART" id="SM00257">
    <property type="entry name" value="LysM"/>
    <property type="match status" value="4"/>
</dbReference>
<protein>
    <submittedName>
        <fullName evidence="5">Carbohydrate-binding module family 50 protein</fullName>
    </submittedName>
</protein>
<dbReference type="Pfam" id="PF01476">
    <property type="entry name" value="LysM"/>
    <property type="match status" value="3"/>
</dbReference>
<dbReference type="CDD" id="cd00118">
    <property type="entry name" value="LysM"/>
    <property type="match status" value="3"/>
</dbReference>
<dbReference type="SUPFAM" id="SSF54106">
    <property type="entry name" value="LysM domain"/>
    <property type="match status" value="2"/>
</dbReference>
<dbReference type="InterPro" id="IPR018392">
    <property type="entry name" value="LysM"/>
</dbReference>
<keyword evidence="2" id="KW-0732">Signal</keyword>
<evidence type="ECO:0000313" key="5">
    <source>
        <dbReference type="EMBL" id="KAF2004070.1"/>
    </source>
</evidence>
<dbReference type="Proteomes" id="UP000799779">
    <property type="component" value="Unassembled WGS sequence"/>
</dbReference>
<dbReference type="AlphaFoldDB" id="A0A6A5WQB8"/>
<dbReference type="InterPro" id="IPR052210">
    <property type="entry name" value="LysM1-like"/>
</dbReference>
<evidence type="ECO:0000256" key="2">
    <source>
        <dbReference type="ARBA" id="ARBA00022729"/>
    </source>
</evidence>
<dbReference type="PANTHER" id="PTHR34997:SF2">
    <property type="entry name" value="LYSM DOMAIN-CONTAINING PROTEIN-RELATED"/>
    <property type="match status" value="1"/>
</dbReference>
<evidence type="ECO:0000259" key="4">
    <source>
        <dbReference type="PROSITE" id="PS51782"/>
    </source>
</evidence>
<gene>
    <name evidence="5" type="ORF">P154DRAFT_65895</name>
</gene>
<evidence type="ECO:0000256" key="3">
    <source>
        <dbReference type="ARBA" id="ARBA00023026"/>
    </source>
</evidence>
<sequence length="451" mass="47666">MKKIQLDIGEPLGTHDSFTPTEFNSMKQSCGIPTSSYPVKTTTPATPAPSPTCTSKVTGKKGDTANTIAKANSVSTDRLLEQNSHLPASSNDTLVGGEVICFDLVQKCVIRQIVDGDSCGALTKAAGKGVDVVMLQSWNPTIGAECRNVKAMVGKYICISPPGTTALFTPIEGTPKPTITANATTEINWSFGSVPNTATNSKNFTTAWNFPTDPITISTVSKPLPPNTAASTAIARASNCPFLDENSPDWQAGLADDEYHLRSEDLPAECISSWDPYCLPAITGSALPSPTNIASSCYPTITTLIPDGFVTPPKPTQSGASINCNKWHVVAAGDSCTGIESKYKITHANFRLWNPAVNAGCTNIITEMAYCVRIWVEPVVTPTATIPAAPPGPTQSGASPTCTKWHLDKQGDTCDSIATLYGILVSRFRQLNRGVNTACSNLVVGNAYCVG</sequence>
<evidence type="ECO:0000256" key="1">
    <source>
        <dbReference type="ARBA" id="ARBA00022669"/>
    </source>
</evidence>
<dbReference type="PROSITE" id="PS51782">
    <property type="entry name" value="LYSM"/>
    <property type="match status" value="3"/>
</dbReference>
<dbReference type="Gene3D" id="3.10.350.10">
    <property type="entry name" value="LysM domain"/>
    <property type="match status" value="4"/>
</dbReference>
<keyword evidence="3" id="KW-0843">Virulence</keyword>
<feature type="domain" description="LysM" evidence="4">
    <location>
        <begin position="404"/>
        <end position="450"/>
    </location>
</feature>
<organism evidence="5 6">
    <name type="scientific">Amniculicola lignicola CBS 123094</name>
    <dbReference type="NCBI Taxonomy" id="1392246"/>
    <lineage>
        <taxon>Eukaryota</taxon>
        <taxon>Fungi</taxon>
        <taxon>Dikarya</taxon>
        <taxon>Ascomycota</taxon>
        <taxon>Pezizomycotina</taxon>
        <taxon>Dothideomycetes</taxon>
        <taxon>Pleosporomycetidae</taxon>
        <taxon>Pleosporales</taxon>
        <taxon>Amniculicolaceae</taxon>
        <taxon>Amniculicola</taxon>
    </lineage>
</organism>
<accession>A0A6A5WQB8</accession>
<reference evidence="5" key="1">
    <citation type="journal article" date="2020" name="Stud. Mycol.">
        <title>101 Dothideomycetes genomes: a test case for predicting lifestyles and emergence of pathogens.</title>
        <authorList>
            <person name="Haridas S."/>
            <person name="Albert R."/>
            <person name="Binder M."/>
            <person name="Bloem J."/>
            <person name="Labutti K."/>
            <person name="Salamov A."/>
            <person name="Andreopoulos B."/>
            <person name="Baker S."/>
            <person name="Barry K."/>
            <person name="Bills G."/>
            <person name="Bluhm B."/>
            <person name="Cannon C."/>
            <person name="Castanera R."/>
            <person name="Culley D."/>
            <person name="Daum C."/>
            <person name="Ezra D."/>
            <person name="Gonzalez J."/>
            <person name="Henrissat B."/>
            <person name="Kuo A."/>
            <person name="Liang C."/>
            <person name="Lipzen A."/>
            <person name="Lutzoni F."/>
            <person name="Magnuson J."/>
            <person name="Mondo S."/>
            <person name="Nolan M."/>
            <person name="Ohm R."/>
            <person name="Pangilinan J."/>
            <person name="Park H.-J."/>
            <person name="Ramirez L."/>
            <person name="Alfaro M."/>
            <person name="Sun H."/>
            <person name="Tritt A."/>
            <person name="Yoshinaga Y."/>
            <person name="Zwiers L.-H."/>
            <person name="Turgeon B."/>
            <person name="Goodwin S."/>
            <person name="Spatafora J."/>
            <person name="Crous P."/>
            <person name="Grigoriev I."/>
        </authorList>
    </citation>
    <scope>NUCLEOTIDE SEQUENCE</scope>
    <source>
        <strain evidence="5">CBS 123094</strain>
    </source>
</reference>